<reference evidence="2 3" key="1">
    <citation type="submission" date="2017-07" db="EMBL/GenBank/DDBJ databases">
        <title>Mechanisms for carbon and nitrogen cycling indicate functional differentiation within the Candidate Phyla Radiation.</title>
        <authorList>
            <person name="Danczak R.E."/>
            <person name="Johnston M.D."/>
            <person name="Kenah C."/>
            <person name="Slattery M."/>
            <person name="Wrighton K.C."/>
            <person name="Wilkins M.J."/>
        </authorList>
    </citation>
    <scope>NUCLEOTIDE SEQUENCE [LARGE SCALE GENOMIC DNA]</scope>
    <source>
        <strain evidence="2">Licking1014_7</strain>
    </source>
</reference>
<feature type="region of interest" description="Disordered" evidence="1">
    <location>
        <begin position="171"/>
        <end position="204"/>
    </location>
</feature>
<gene>
    <name evidence="2" type="ORF">CEN89_28</name>
</gene>
<proteinExistence type="predicted"/>
<feature type="compositionally biased region" description="Low complexity" evidence="1">
    <location>
        <begin position="188"/>
        <end position="204"/>
    </location>
</feature>
<evidence type="ECO:0000256" key="1">
    <source>
        <dbReference type="SAM" id="MobiDB-lite"/>
    </source>
</evidence>
<sequence length="204" mass="20509">MDTTLVVILVVACLLAGAGIGAWLVSLRPQPAPQPNNANALTPTVGDRLVAEAAGTKAVRLAHGAPAPPNAGGESLVEGGLFRLLPGGGFEWQEYKPARIEVESAGERIDRLERDFLATQPQPTPETQAPASTVVTVETAGAQADSASASLAEQTAAIVAAVKEVLAAANPASTTPAPATEPAPPPLLTIVPAGTEPAEGPAPT</sequence>
<accession>A0A554LKU5</accession>
<dbReference type="Proteomes" id="UP000315689">
    <property type="component" value="Unassembled WGS sequence"/>
</dbReference>
<evidence type="ECO:0000313" key="2">
    <source>
        <dbReference type="EMBL" id="TSC93491.1"/>
    </source>
</evidence>
<organism evidence="2 3">
    <name type="scientific">Candidatus Berkelbacteria bacterium Licking1014_7</name>
    <dbReference type="NCBI Taxonomy" id="2017147"/>
    <lineage>
        <taxon>Bacteria</taxon>
        <taxon>Candidatus Berkelbacteria</taxon>
    </lineage>
</organism>
<evidence type="ECO:0000313" key="3">
    <source>
        <dbReference type="Proteomes" id="UP000315689"/>
    </source>
</evidence>
<name>A0A554LKU5_9BACT</name>
<protein>
    <submittedName>
        <fullName evidence="2">Uncharacterized protein</fullName>
    </submittedName>
</protein>
<dbReference type="AlphaFoldDB" id="A0A554LKU5"/>
<dbReference type="EMBL" id="VMGK01000001">
    <property type="protein sequence ID" value="TSC93491.1"/>
    <property type="molecule type" value="Genomic_DNA"/>
</dbReference>
<comment type="caution">
    <text evidence="2">The sequence shown here is derived from an EMBL/GenBank/DDBJ whole genome shotgun (WGS) entry which is preliminary data.</text>
</comment>